<dbReference type="InterPro" id="IPR052954">
    <property type="entry name" value="GPCR-Ligand_Int"/>
</dbReference>
<name>A0A8S4PQC5_OWEFU</name>
<accession>A0A8S4PQC5</accession>
<keyword evidence="6" id="KW-0732">Signal</keyword>
<dbReference type="EMBL" id="CAIIXF020000009">
    <property type="protein sequence ID" value="CAH1795470.1"/>
    <property type="molecule type" value="Genomic_DNA"/>
</dbReference>
<evidence type="ECO:0000259" key="7">
    <source>
        <dbReference type="PROSITE" id="PS50262"/>
    </source>
</evidence>
<dbReference type="OrthoDB" id="6126859at2759"/>
<dbReference type="PROSITE" id="PS50262">
    <property type="entry name" value="G_PROTEIN_RECEP_F1_2"/>
    <property type="match status" value="1"/>
</dbReference>
<evidence type="ECO:0000313" key="8">
    <source>
        <dbReference type="EMBL" id="CAH1795470.1"/>
    </source>
</evidence>
<comment type="caution">
    <text evidence="8">The sequence shown here is derived from an EMBL/GenBank/DDBJ whole genome shotgun (WGS) entry which is preliminary data.</text>
</comment>
<feature type="transmembrane region" description="Helical" evidence="5">
    <location>
        <begin position="328"/>
        <end position="350"/>
    </location>
</feature>
<dbReference type="Pfam" id="PF10324">
    <property type="entry name" value="7TM_GPCR_Srw"/>
    <property type="match status" value="1"/>
</dbReference>
<evidence type="ECO:0000313" key="9">
    <source>
        <dbReference type="Proteomes" id="UP000749559"/>
    </source>
</evidence>
<proteinExistence type="predicted"/>
<dbReference type="GO" id="GO:0008528">
    <property type="term" value="F:G protein-coupled peptide receptor activity"/>
    <property type="evidence" value="ECO:0007669"/>
    <property type="project" value="InterPro"/>
</dbReference>
<gene>
    <name evidence="8" type="ORF">OFUS_LOCUS20005</name>
</gene>
<evidence type="ECO:0000256" key="3">
    <source>
        <dbReference type="ARBA" id="ARBA00022989"/>
    </source>
</evidence>
<dbReference type="SUPFAM" id="SSF81321">
    <property type="entry name" value="Family A G protein-coupled receptor-like"/>
    <property type="match status" value="1"/>
</dbReference>
<feature type="transmembrane region" description="Helical" evidence="5">
    <location>
        <begin position="370"/>
        <end position="388"/>
    </location>
</feature>
<feature type="transmembrane region" description="Helical" evidence="5">
    <location>
        <begin position="267"/>
        <end position="287"/>
    </location>
</feature>
<dbReference type="InterPro" id="IPR017452">
    <property type="entry name" value="GPCR_Rhodpsn_7TM"/>
</dbReference>
<organism evidence="8 9">
    <name type="scientific">Owenia fusiformis</name>
    <name type="common">Polychaete worm</name>
    <dbReference type="NCBI Taxonomy" id="6347"/>
    <lineage>
        <taxon>Eukaryota</taxon>
        <taxon>Metazoa</taxon>
        <taxon>Spiralia</taxon>
        <taxon>Lophotrochozoa</taxon>
        <taxon>Annelida</taxon>
        <taxon>Polychaeta</taxon>
        <taxon>Sedentaria</taxon>
        <taxon>Canalipalpata</taxon>
        <taxon>Sabellida</taxon>
        <taxon>Oweniida</taxon>
        <taxon>Oweniidae</taxon>
        <taxon>Owenia</taxon>
    </lineage>
</organism>
<dbReference type="AlphaFoldDB" id="A0A8S4PQC5"/>
<dbReference type="InterPro" id="IPR019427">
    <property type="entry name" value="7TM_GPCR_serpentine_rcpt_Srw"/>
</dbReference>
<comment type="subcellular location">
    <subcellularLocation>
        <location evidence="1">Membrane</location>
    </subcellularLocation>
</comment>
<feature type="transmembrane region" description="Helical" evidence="5">
    <location>
        <begin position="115"/>
        <end position="137"/>
    </location>
</feature>
<evidence type="ECO:0000256" key="6">
    <source>
        <dbReference type="SAM" id="SignalP"/>
    </source>
</evidence>
<protein>
    <recommendedName>
        <fullName evidence="7">G-protein coupled receptors family 1 profile domain-containing protein</fullName>
    </recommendedName>
</protein>
<evidence type="ECO:0000256" key="1">
    <source>
        <dbReference type="ARBA" id="ARBA00004370"/>
    </source>
</evidence>
<dbReference type="PANTHER" id="PTHR46641">
    <property type="entry name" value="FMRFAMIDE RECEPTOR-RELATED"/>
    <property type="match status" value="1"/>
</dbReference>
<dbReference type="GO" id="GO:0016020">
    <property type="term" value="C:membrane"/>
    <property type="evidence" value="ECO:0007669"/>
    <property type="project" value="UniProtKB-SubCell"/>
</dbReference>
<feature type="transmembrane region" description="Helical" evidence="5">
    <location>
        <begin position="210"/>
        <end position="230"/>
    </location>
</feature>
<keyword evidence="2 5" id="KW-0812">Transmembrane</keyword>
<dbReference type="CDD" id="cd14978">
    <property type="entry name" value="7tmA_FMRFamide_R-like"/>
    <property type="match status" value="1"/>
</dbReference>
<keyword evidence="9" id="KW-1185">Reference proteome</keyword>
<dbReference type="PANTHER" id="PTHR46641:SF2">
    <property type="entry name" value="FMRFAMIDE RECEPTOR"/>
    <property type="match status" value="1"/>
</dbReference>
<feature type="transmembrane region" description="Helical" evidence="5">
    <location>
        <begin position="77"/>
        <end position="103"/>
    </location>
</feature>
<dbReference type="InterPro" id="IPR000276">
    <property type="entry name" value="GPCR_Rhodpsn"/>
</dbReference>
<sequence length="482" mass="55808">MLVQTILVAVALATTIAGDSVIDEADWQKRHTSAAKFPTSDIIGKGLSNDCQEDSARCQKRNKTCEPNCIREYKNTVIFWIRGVAIPTLCIIGVASNMLNLFVLTNPSMFNSTSLFLIGLAISDIGALITLGIYFIFFYSYGYVVLLEGEDERWYTEIPFWPWRMYWNIYNIPANIFVTSSNTHAMCVTIFRFCAIVFPRKARQLTTKRTCFLVLLIFLWGAGLNAPEFLQKQIQTKQFKNQTISFMNSTDLFQNRLFQGVYYPIKALLNIFIPWFTCFLLSIFLMLSLKKRFHHLVESRYPENERCYEAEADGFVSARKRRDGRITVTLIAINVCFLVCECPAAIWFGLLWTIDRQQLQTRKYELCRSIIDLFLVLNLALNFFLYTMTNKQFRLTFAQMFLRKKGQIVQNDYNWHLLSFDSTPEVRIRFNTMDNLKRPPLGDTDNTKVTKIGLETTELFSSHPNISNILRPPQSSRSFSSF</sequence>
<evidence type="ECO:0000256" key="4">
    <source>
        <dbReference type="ARBA" id="ARBA00023136"/>
    </source>
</evidence>
<dbReference type="PRINTS" id="PR00237">
    <property type="entry name" value="GPCRRHODOPSN"/>
</dbReference>
<dbReference type="Gene3D" id="1.20.1070.10">
    <property type="entry name" value="Rhodopsin 7-helix transmembrane proteins"/>
    <property type="match status" value="1"/>
</dbReference>
<keyword evidence="4 5" id="KW-0472">Membrane</keyword>
<feature type="signal peptide" evidence="6">
    <location>
        <begin position="1"/>
        <end position="18"/>
    </location>
</feature>
<evidence type="ECO:0000256" key="2">
    <source>
        <dbReference type="ARBA" id="ARBA00022692"/>
    </source>
</evidence>
<feature type="chain" id="PRO_5035713514" description="G-protein coupled receptors family 1 profile domain-containing protein" evidence="6">
    <location>
        <begin position="19"/>
        <end position="482"/>
    </location>
</feature>
<dbReference type="Proteomes" id="UP000749559">
    <property type="component" value="Unassembled WGS sequence"/>
</dbReference>
<reference evidence="8" key="1">
    <citation type="submission" date="2022-03" db="EMBL/GenBank/DDBJ databases">
        <authorList>
            <person name="Martin C."/>
        </authorList>
    </citation>
    <scope>NUCLEOTIDE SEQUENCE</scope>
</reference>
<keyword evidence="3 5" id="KW-1133">Transmembrane helix</keyword>
<feature type="domain" description="G-protein coupled receptors family 1 profile" evidence="7">
    <location>
        <begin position="96"/>
        <end position="386"/>
    </location>
</feature>
<evidence type="ECO:0000256" key="5">
    <source>
        <dbReference type="SAM" id="Phobius"/>
    </source>
</evidence>